<feature type="domain" description="Chromosome segregation protein Spc25 C-terminal" evidence="12">
    <location>
        <begin position="150"/>
        <end position="218"/>
    </location>
</feature>
<accession>A0A9Q0QVS8</accession>
<comment type="subcellular location">
    <subcellularLocation>
        <location evidence="1">Chromosome</location>
        <location evidence="1">Centromere</location>
    </subcellularLocation>
    <subcellularLocation>
        <location evidence="9">Nucleus</location>
    </subcellularLocation>
    <subcellularLocation>
        <location evidence="9">Chromosome</location>
        <location evidence="9">Centromere</location>
        <location evidence="9">Kinetochore</location>
    </subcellularLocation>
</comment>
<feature type="compositionally biased region" description="Basic and acidic residues" evidence="11">
    <location>
        <begin position="251"/>
        <end position="261"/>
    </location>
</feature>
<evidence type="ECO:0000256" key="6">
    <source>
        <dbReference type="ARBA" id="ARBA00023054"/>
    </source>
</evidence>
<dbReference type="Pfam" id="PF08234">
    <property type="entry name" value="Spindle_Spc25"/>
    <property type="match status" value="1"/>
</dbReference>
<evidence type="ECO:0000256" key="8">
    <source>
        <dbReference type="ARBA" id="ARBA00023328"/>
    </source>
</evidence>
<organism evidence="13 14">
    <name type="scientific">Protea cynaroides</name>
    <dbReference type="NCBI Taxonomy" id="273540"/>
    <lineage>
        <taxon>Eukaryota</taxon>
        <taxon>Viridiplantae</taxon>
        <taxon>Streptophyta</taxon>
        <taxon>Embryophyta</taxon>
        <taxon>Tracheophyta</taxon>
        <taxon>Spermatophyta</taxon>
        <taxon>Magnoliopsida</taxon>
        <taxon>Proteales</taxon>
        <taxon>Proteaceae</taxon>
        <taxon>Protea</taxon>
    </lineage>
</organism>
<keyword evidence="14" id="KW-1185">Reference proteome</keyword>
<evidence type="ECO:0000256" key="1">
    <source>
        <dbReference type="ARBA" id="ARBA00004584"/>
    </source>
</evidence>
<keyword evidence="5 9" id="KW-0498">Mitosis</keyword>
<evidence type="ECO:0000256" key="3">
    <source>
        <dbReference type="ARBA" id="ARBA00022454"/>
    </source>
</evidence>
<feature type="region of interest" description="Disordered" evidence="11">
    <location>
        <begin position="247"/>
        <end position="305"/>
    </location>
</feature>
<keyword evidence="9" id="KW-0539">Nucleus</keyword>
<proteinExistence type="inferred from homology"/>
<evidence type="ECO:0000256" key="7">
    <source>
        <dbReference type="ARBA" id="ARBA00023306"/>
    </source>
</evidence>
<comment type="function">
    <text evidence="9">Acts as a component of the essential kinetochore-associated NDC80 complex, which is required for chromosome segregation and spindle checkpoint activity.</text>
</comment>
<evidence type="ECO:0000256" key="10">
    <source>
        <dbReference type="SAM" id="Coils"/>
    </source>
</evidence>
<dbReference type="CDD" id="cd23784">
    <property type="entry name" value="RWD_Spc25"/>
    <property type="match status" value="1"/>
</dbReference>
<dbReference type="Gene3D" id="3.30.457.50">
    <property type="entry name" value="Chromosome segregation protein Spc25"/>
    <property type="match status" value="1"/>
</dbReference>
<gene>
    <name evidence="13" type="ORF">NE237_006764</name>
</gene>
<evidence type="ECO:0000256" key="4">
    <source>
        <dbReference type="ARBA" id="ARBA00022618"/>
    </source>
</evidence>
<dbReference type="Proteomes" id="UP001141806">
    <property type="component" value="Unassembled WGS sequence"/>
</dbReference>
<keyword evidence="4 9" id="KW-0132">Cell division</keyword>
<dbReference type="InterPro" id="IPR045143">
    <property type="entry name" value="Spc25"/>
</dbReference>
<keyword evidence="3 9" id="KW-0158">Chromosome</keyword>
<dbReference type="AlphaFoldDB" id="A0A9Q0QVS8"/>
<sequence length="305" mass="34025">MEELRLICDTEIAVQNQRLSSAVDSFRNSLQSNKLIAEETAKNQVKLGKLKAHLRELEDDLVKALAVKNRKEAKRMSIVDSISAAKARAEELRENLLDQQTKKDEYAGIISRQLLALGTLGGNGNQEIRNRDVEEAISWYNRVLGFRIEGGHGVKFIFNKINLKNPNEEYSFTIRHANDVYTLLDCNPCLDDIKELILELNQTNGLFKFVRNMREKFQAAASIGIVPQATFVPDSATISVSAPSASISIDSRSDSPERENVLKSQSGETSKPTRKVNHGRTSKSKVLSPASAASIRKSPRFKVKK</sequence>
<keyword evidence="6 10" id="KW-0175">Coiled coil</keyword>
<keyword evidence="7 9" id="KW-0131">Cell cycle</keyword>
<evidence type="ECO:0000256" key="5">
    <source>
        <dbReference type="ARBA" id="ARBA00022776"/>
    </source>
</evidence>
<dbReference type="GO" id="GO:0007059">
    <property type="term" value="P:chromosome segregation"/>
    <property type="evidence" value="ECO:0007669"/>
    <property type="project" value="InterPro"/>
</dbReference>
<dbReference type="GO" id="GO:0051301">
    <property type="term" value="P:cell division"/>
    <property type="evidence" value="ECO:0007669"/>
    <property type="project" value="UniProtKB-UniRule"/>
</dbReference>
<dbReference type="PANTHER" id="PTHR14281:SF0">
    <property type="entry name" value="KINETOCHORE PROTEIN SPC25"/>
    <property type="match status" value="1"/>
</dbReference>
<name>A0A9Q0QVS8_9MAGN</name>
<dbReference type="InterPro" id="IPR013255">
    <property type="entry name" value="Spc25_C"/>
</dbReference>
<comment type="caution">
    <text evidence="13">The sequence shown here is derived from an EMBL/GenBank/DDBJ whole genome shotgun (WGS) entry which is preliminary data.</text>
</comment>
<protein>
    <recommendedName>
        <fullName evidence="9">Kinetochore protein SPC25</fullName>
    </recommendedName>
</protein>
<evidence type="ECO:0000256" key="11">
    <source>
        <dbReference type="SAM" id="MobiDB-lite"/>
    </source>
</evidence>
<dbReference type="GO" id="GO:0031262">
    <property type="term" value="C:Ndc80 complex"/>
    <property type="evidence" value="ECO:0007669"/>
    <property type="project" value="InterPro"/>
</dbReference>
<evidence type="ECO:0000313" key="13">
    <source>
        <dbReference type="EMBL" id="KAJ4973590.1"/>
    </source>
</evidence>
<dbReference type="OrthoDB" id="6353017at2759"/>
<dbReference type="FunFam" id="3.30.457.50:FF:000001">
    <property type="entry name" value="Probable kinetochore protein spc25"/>
    <property type="match status" value="1"/>
</dbReference>
<dbReference type="GO" id="GO:0005634">
    <property type="term" value="C:nucleus"/>
    <property type="evidence" value="ECO:0007669"/>
    <property type="project" value="UniProtKB-SubCell"/>
</dbReference>
<keyword evidence="9" id="KW-0995">Kinetochore</keyword>
<feature type="coiled-coil region" evidence="10">
    <location>
        <begin position="47"/>
        <end position="102"/>
    </location>
</feature>
<dbReference type="PANTHER" id="PTHR14281">
    <property type="entry name" value="KINETOCHORE PROTEIN SPC25-RELATED"/>
    <property type="match status" value="1"/>
</dbReference>
<evidence type="ECO:0000313" key="14">
    <source>
        <dbReference type="Proteomes" id="UP001141806"/>
    </source>
</evidence>
<comment type="subunit">
    <text evidence="9">Component of the NDC80 complex.</text>
</comment>
<evidence type="ECO:0000256" key="9">
    <source>
        <dbReference type="RuleBase" id="RU367150"/>
    </source>
</evidence>
<reference evidence="13" key="1">
    <citation type="journal article" date="2023" name="Plant J.">
        <title>The genome of the king protea, Protea cynaroides.</title>
        <authorList>
            <person name="Chang J."/>
            <person name="Duong T.A."/>
            <person name="Schoeman C."/>
            <person name="Ma X."/>
            <person name="Roodt D."/>
            <person name="Barker N."/>
            <person name="Li Z."/>
            <person name="Van de Peer Y."/>
            <person name="Mizrachi E."/>
        </authorList>
    </citation>
    <scope>NUCLEOTIDE SEQUENCE</scope>
    <source>
        <tissue evidence="13">Young leaves</tissue>
    </source>
</reference>
<comment type="similarity">
    <text evidence="2 9">Belongs to the SPC25 family.</text>
</comment>
<keyword evidence="8 9" id="KW-0137">Centromere</keyword>
<evidence type="ECO:0000256" key="2">
    <source>
        <dbReference type="ARBA" id="ARBA00006379"/>
    </source>
</evidence>
<feature type="compositionally biased region" description="Basic residues" evidence="11">
    <location>
        <begin position="272"/>
        <end position="283"/>
    </location>
</feature>
<dbReference type="EMBL" id="JAMYWD010000004">
    <property type="protein sequence ID" value="KAJ4973590.1"/>
    <property type="molecule type" value="Genomic_DNA"/>
</dbReference>
<evidence type="ECO:0000259" key="12">
    <source>
        <dbReference type="Pfam" id="PF08234"/>
    </source>
</evidence>